<evidence type="ECO:0000313" key="3">
    <source>
        <dbReference type="Proteomes" id="UP000238479"/>
    </source>
</evidence>
<dbReference type="InterPro" id="IPR044730">
    <property type="entry name" value="RNase_H-like_dom_plant"/>
</dbReference>
<gene>
    <name evidence="2" type="ORF">RchiOBHm_Chr2g0118121</name>
</gene>
<organism evidence="2 3">
    <name type="scientific">Rosa chinensis</name>
    <name type="common">China rose</name>
    <dbReference type="NCBI Taxonomy" id="74649"/>
    <lineage>
        <taxon>Eukaryota</taxon>
        <taxon>Viridiplantae</taxon>
        <taxon>Streptophyta</taxon>
        <taxon>Embryophyta</taxon>
        <taxon>Tracheophyta</taxon>
        <taxon>Spermatophyta</taxon>
        <taxon>Magnoliopsida</taxon>
        <taxon>eudicotyledons</taxon>
        <taxon>Gunneridae</taxon>
        <taxon>Pentapetalae</taxon>
        <taxon>rosids</taxon>
        <taxon>fabids</taxon>
        <taxon>Rosales</taxon>
        <taxon>Rosaceae</taxon>
        <taxon>Rosoideae</taxon>
        <taxon>Rosoideae incertae sedis</taxon>
        <taxon>Rosa</taxon>
    </lineage>
</organism>
<dbReference type="InterPro" id="IPR002156">
    <property type="entry name" value="RNaseH_domain"/>
</dbReference>
<comment type="caution">
    <text evidence="2">The sequence shown here is derived from an EMBL/GenBank/DDBJ whole genome shotgun (WGS) entry which is preliminary data.</text>
</comment>
<protein>
    <submittedName>
        <fullName evidence="2">Putative ribonuclease H-like domain-containing protein</fullName>
    </submittedName>
</protein>
<dbReference type="Gramene" id="PRQ49098">
    <property type="protein sequence ID" value="PRQ49098"/>
    <property type="gene ID" value="RchiOBHm_Chr2g0118121"/>
</dbReference>
<dbReference type="SUPFAM" id="SSF53098">
    <property type="entry name" value="Ribonuclease H-like"/>
    <property type="match status" value="1"/>
</dbReference>
<evidence type="ECO:0000259" key="1">
    <source>
        <dbReference type="Pfam" id="PF13456"/>
    </source>
</evidence>
<keyword evidence="3" id="KW-1185">Reference proteome</keyword>
<dbReference type="CDD" id="cd06222">
    <property type="entry name" value="RNase_H_like"/>
    <property type="match status" value="1"/>
</dbReference>
<reference evidence="2 3" key="1">
    <citation type="journal article" date="2018" name="Nat. Genet.">
        <title>The Rosa genome provides new insights in the design of modern roses.</title>
        <authorList>
            <person name="Bendahmane M."/>
        </authorList>
    </citation>
    <scope>NUCLEOTIDE SEQUENCE [LARGE SCALE GENOMIC DNA]</scope>
    <source>
        <strain evidence="3">cv. Old Blush</strain>
    </source>
</reference>
<dbReference type="AlphaFoldDB" id="A0A2P6RRN6"/>
<accession>A0A2P6RRN6</accession>
<dbReference type="InterPro" id="IPR036397">
    <property type="entry name" value="RNaseH_sf"/>
</dbReference>
<dbReference type="Pfam" id="PF13456">
    <property type="entry name" value="RVT_3"/>
    <property type="match status" value="1"/>
</dbReference>
<dbReference type="PANTHER" id="PTHR47723">
    <property type="entry name" value="OS05G0353850 PROTEIN"/>
    <property type="match status" value="1"/>
</dbReference>
<dbReference type="GO" id="GO:0004523">
    <property type="term" value="F:RNA-DNA hybrid ribonuclease activity"/>
    <property type="evidence" value="ECO:0007669"/>
    <property type="project" value="InterPro"/>
</dbReference>
<dbReference type="Gene3D" id="3.30.420.10">
    <property type="entry name" value="Ribonuclease H-like superfamily/Ribonuclease H"/>
    <property type="match status" value="1"/>
</dbReference>
<proteinExistence type="predicted"/>
<name>A0A2P6RRN6_ROSCH</name>
<dbReference type="PANTHER" id="PTHR47723:SF24">
    <property type="entry name" value="RNASE H TYPE-1 DOMAIN-CONTAINING PROTEIN"/>
    <property type="match status" value="1"/>
</dbReference>
<dbReference type="InterPro" id="IPR053151">
    <property type="entry name" value="RNase_H-like"/>
</dbReference>
<sequence>MAHHIPNATSALHVEAESVRAGLLLSIHEGWSEVELETDSASLAFALATSNEDFSEIGRIVDDCKEYMDVFSFISVHHIYREANSVAHRLAHFASYSYYDDVWIGDTLYY</sequence>
<dbReference type="Proteomes" id="UP000238479">
    <property type="component" value="Chromosome 2"/>
</dbReference>
<dbReference type="GO" id="GO:0003676">
    <property type="term" value="F:nucleic acid binding"/>
    <property type="evidence" value="ECO:0007669"/>
    <property type="project" value="InterPro"/>
</dbReference>
<evidence type="ECO:0000313" key="2">
    <source>
        <dbReference type="EMBL" id="PRQ49098.1"/>
    </source>
</evidence>
<dbReference type="EMBL" id="PDCK01000040">
    <property type="protein sequence ID" value="PRQ49098.1"/>
    <property type="molecule type" value="Genomic_DNA"/>
</dbReference>
<feature type="domain" description="RNase H type-1" evidence="1">
    <location>
        <begin position="5"/>
        <end position="94"/>
    </location>
</feature>
<dbReference type="InterPro" id="IPR012337">
    <property type="entry name" value="RNaseH-like_sf"/>
</dbReference>